<evidence type="ECO:0000313" key="4">
    <source>
        <dbReference type="Proteomes" id="UP000516404"/>
    </source>
</evidence>
<sequence length="564" mass="60466">MTNTMSRREALDQRRKKDFRKWMATGGATAVFLGGGVLTVHSFQGDQNPESKDVSTEIPAECSTSQHINVVATGKIADIVKKIPVNAEDCISLNVSESASDKTASDIISGINVPHIWIPDSSTRANLYLDNKAKVTTVSDSLANTPGVIVSRDSKDFQTWSDVLKDSETIGMSDPKTESAAFSSLVSVAAEVNEDKVSRDQLTTGSAIRAQTIGVTGPVLSPTDLLDKVVDGEHESAIVTEADFVKYKDEHQDASLNVAVPNSGTTELDYPLLVPEENASNDTVSVAAQKISDYLGSDAGRSALESEGLRTSSGEKLSDVSPLDQPLELSQGDSKMLSDLWKSYVTQAAPLNGLVAIDSSSSMSQQVEGTDQSRLQITADAALAGSQLFPSRDSLGIWAFARDIGKDATGQTVDYKELVPIRGVDEDVDGLSQRDLVQEAITELAVYPNSQSGLYDTMLAGFHTVKQNYKPGATNVVIIMTDGVNDDENSIDKQELISTIQQEQDPNNPVMFLLIGVSNDADMSTLHEIAPQIGGEVFEAETSADIQRVFQDAFGEGPHKQSAQ</sequence>
<proteinExistence type="predicted"/>
<evidence type="ECO:0000259" key="2">
    <source>
        <dbReference type="PROSITE" id="PS50234"/>
    </source>
</evidence>
<feature type="region of interest" description="Disordered" evidence="1">
    <location>
        <begin position="305"/>
        <end position="325"/>
    </location>
</feature>
<dbReference type="PROSITE" id="PS50234">
    <property type="entry name" value="VWFA"/>
    <property type="match status" value="1"/>
</dbReference>
<organism evidence="3 4">
    <name type="scientific">Rothia terrae</name>
    <dbReference type="NCBI Taxonomy" id="396015"/>
    <lineage>
        <taxon>Bacteria</taxon>
        <taxon>Bacillati</taxon>
        <taxon>Actinomycetota</taxon>
        <taxon>Actinomycetes</taxon>
        <taxon>Micrococcales</taxon>
        <taxon>Micrococcaceae</taxon>
        <taxon>Rothia</taxon>
    </lineage>
</organism>
<dbReference type="Pfam" id="PF00092">
    <property type="entry name" value="VWA"/>
    <property type="match status" value="1"/>
</dbReference>
<dbReference type="Pfam" id="PF13531">
    <property type="entry name" value="SBP_bac_11"/>
    <property type="match status" value="1"/>
</dbReference>
<dbReference type="GeneID" id="96624425"/>
<dbReference type="InterPro" id="IPR036465">
    <property type="entry name" value="vWFA_dom_sf"/>
</dbReference>
<protein>
    <submittedName>
        <fullName evidence="3">Substrate-binding domain-containing protein</fullName>
    </submittedName>
</protein>
<dbReference type="EMBL" id="CP061539">
    <property type="protein sequence ID" value="QNV37404.1"/>
    <property type="molecule type" value="Genomic_DNA"/>
</dbReference>
<dbReference type="SUPFAM" id="SSF53300">
    <property type="entry name" value="vWA-like"/>
    <property type="match status" value="1"/>
</dbReference>
<dbReference type="Proteomes" id="UP000516404">
    <property type="component" value="Chromosome"/>
</dbReference>
<dbReference type="InterPro" id="IPR002035">
    <property type="entry name" value="VWF_A"/>
</dbReference>
<dbReference type="Gene3D" id="3.40.50.410">
    <property type="entry name" value="von Willebrand factor, type A domain"/>
    <property type="match status" value="1"/>
</dbReference>
<dbReference type="SUPFAM" id="SSF53850">
    <property type="entry name" value="Periplasmic binding protein-like II"/>
    <property type="match status" value="1"/>
</dbReference>
<evidence type="ECO:0000256" key="1">
    <source>
        <dbReference type="SAM" id="MobiDB-lite"/>
    </source>
</evidence>
<dbReference type="Gene3D" id="3.40.190.10">
    <property type="entry name" value="Periplasmic binding protein-like II"/>
    <property type="match status" value="2"/>
</dbReference>
<feature type="domain" description="VWFA" evidence="2">
    <location>
        <begin position="352"/>
        <end position="554"/>
    </location>
</feature>
<dbReference type="RefSeq" id="WP_190724297.1">
    <property type="nucleotide sequence ID" value="NZ_CP061539.1"/>
</dbReference>
<gene>
    <name evidence="3" type="ORF">IDM49_09245</name>
</gene>
<keyword evidence="4" id="KW-1185">Reference proteome</keyword>
<reference evidence="3 4" key="1">
    <citation type="submission" date="2020-09" db="EMBL/GenBank/DDBJ databases">
        <title>Investigation of environmental microbes.</title>
        <authorList>
            <person name="Ou Y."/>
            <person name="Kang Q."/>
        </authorList>
    </citation>
    <scope>NUCLEOTIDE SEQUENCE [LARGE SCALE GENOMIC DNA]</scope>
    <source>
        <strain evidence="3 4">KJZ-14</strain>
    </source>
</reference>
<evidence type="ECO:0000313" key="3">
    <source>
        <dbReference type="EMBL" id="QNV37404.1"/>
    </source>
</evidence>
<dbReference type="AlphaFoldDB" id="A0A7H2BCK8"/>
<dbReference type="KEGG" id="rter:IDM49_09245"/>
<accession>A0A7H2BCK8</accession>
<dbReference type="SMART" id="SM00327">
    <property type="entry name" value="VWA"/>
    <property type="match status" value="1"/>
</dbReference>
<name>A0A7H2BCK8_9MICC</name>